<keyword evidence="8" id="KW-1185">Reference proteome</keyword>
<accession>A0A1S3EMJ8</accession>
<dbReference type="OrthoDB" id="416253at2759"/>
<evidence type="ECO:0000256" key="3">
    <source>
        <dbReference type="ARBA" id="ARBA00023002"/>
    </source>
</evidence>
<dbReference type="PROSITE" id="PS00798">
    <property type="entry name" value="ALDOKETO_REDUCTASE_1"/>
    <property type="match status" value="1"/>
</dbReference>
<gene>
    <name evidence="9" type="primary">LOC105980410</name>
</gene>
<dbReference type="PROSITE" id="PS00063">
    <property type="entry name" value="ALDOKETO_REDUCTASE_3"/>
    <property type="match status" value="1"/>
</dbReference>
<feature type="site" description="Lowers pKa of active site Tyr" evidence="6">
    <location>
        <position position="84"/>
    </location>
</feature>
<evidence type="ECO:0000256" key="5">
    <source>
        <dbReference type="PIRSR" id="PIRSR000097-2"/>
    </source>
</evidence>
<feature type="binding site" evidence="5">
    <location>
        <position position="117"/>
    </location>
    <ligand>
        <name>substrate</name>
    </ligand>
</feature>
<organism evidence="8 9">
    <name type="scientific">Dipodomys ordii</name>
    <name type="common">Ord's kangaroo rat</name>
    <dbReference type="NCBI Taxonomy" id="10020"/>
    <lineage>
        <taxon>Eukaryota</taxon>
        <taxon>Metazoa</taxon>
        <taxon>Chordata</taxon>
        <taxon>Craniata</taxon>
        <taxon>Vertebrata</taxon>
        <taxon>Euteleostomi</taxon>
        <taxon>Mammalia</taxon>
        <taxon>Eutheria</taxon>
        <taxon>Euarchontoglires</taxon>
        <taxon>Glires</taxon>
        <taxon>Rodentia</taxon>
        <taxon>Castorimorpha</taxon>
        <taxon>Heteromyidae</taxon>
        <taxon>Dipodomyinae</taxon>
        <taxon>Dipodomys</taxon>
    </lineage>
</organism>
<evidence type="ECO:0000313" key="8">
    <source>
        <dbReference type="Proteomes" id="UP000081671"/>
    </source>
</evidence>
<dbReference type="Pfam" id="PF00248">
    <property type="entry name" value="Aldo_ket_red"/>
    <property type="match status" value="1"/>
</dbReference>
<dbReference type="PROSITE" id="PS00062">
    <property type="entry name" value="ALDOKETO_REDUCTASE_2"/>
    <property type="match status" value="1"/>
</dbReference>
<dbReference type="GeneID" id="105980410"/>
<dbReference type="GO" id="GO:0016491">
    <property type="term" value="F:oxidoreductase activity"/>
    <property type="evidence" value="ECO:0007669"/>
    <property type="project" value="UniProtKB-KW"/>
</dbReference>
<dbReference type="InterPro" id="IPR020471">
    <property type="entry name" value="AKR"/>
</dbReference>
<dbReference type="Proteomes" id="UP000081671">
    <property type="component" value="Unplaced"/>
</dbReference>
<evidence type="ECO:0000256" key="2">
    <source>
        <dbReference type="ARBA" id="ARBA00022857"/>
    </source>
</evidence>
<dbReference type="Gene3D" id="3.20.20.100">
    <property type="entry name" value="NADP-dependent oxidoreductase domain"/>
    <property type="match status" value="1"/>
</dbReference>
<dbReference type="InterPro" id="IPR018170">
    <property type="entry name" value="Aldo/ket_reductase_CS"/>
</dbReference>
<proteinExistence type="inferred from homology"/>
<evidence type="ECO:0000259" key="7">
    <source>
        <dbReference type="Pfam" id="PF00248"/>
    </source>
</evidence>
<dbReference type="STRING" id="10020.ENSDORP00000002826"/>
<dbReference type="PIRSF" id="PIRSF000097">
    <property type="entry name" value="AKR"/>
    <property type="match status" value="1"/>
</dbReference>
<dbReference type="CDD" id="cd19108">
    <property type="entry name" value="AKR_AKR1C1-35"/>
    <property type="match status" value="1"/>
</dbReference>
<feature type="domain" description="NADP-dependent oxidoreductase" evidence="7">
    <location>
        <begin position="19"/>
        <end position="300"/>
    </location>
</feature>
<dbReference type="SUPFAM" id="SSF51430">
    <property type="entry name" value="NAD(P)-linked oxidoreductase"/>
    <property type="match status" value="1"/>
</dbReference>
<evidence type="ECO:0000256" key="6">
    <source>
        <dbReference type="PIRSR" id="PIRSR000097-3"/>
    </source>
</evidence>
<comment type="similarity">
    <text evidence="1">Belongs to the aldo/keto reductase family.</text>
</comment>
<dbReference type="FunFam" id="3.20.20.100:FF:000003">
    <property type="entry name" value="Aldo-keto reductase family 1 member C3"/>
    <property type="match status" value="1"/>
</dbReference>
<feature type="active site" description="Proton donor" evidence="4">
    <location>
        <position position="55"/>
    </location>
</feature>
<protein>
    <submittedName>
        <fullName evidence="9">Aldo-keto reductase family 1 member C3-like isoform X2</fullName>
    </submittedName>
</protein>
<dbReference type="RefSeq" id="XP_012864702.1">
    <property type="nucleotide sequence ID" value="XM_013009248.1"/>
</dbReference>
<dbReference type="AlphaFoldDB" id="A0A1S3EMJ8"/>
<evidence type="ECO:0000256" key="4">
    <source>
        <dbReference type="PIRSR" id="PIRSR000097-1"/>
    </source>
</evidence>
<dbReference type="PANTHER" id="PTHR11732">
    <property type="entry name" value="ALDO/KETO REDUCTASE"/>
    <property type="match status" value="1"/>
</dbReference>
<sequence>MNSKEQHVGLNDGHAIPQLGFGTYVPKEIPRSNVIEAIKIAIDAGFRHIDTAYFYEVEEEVGQAIRSKIEEGTVKREDIFLTSKLWSTFNRPEVVRPCLERSLKKLQLDYVDLYLIHFPTSLKPGEDVFPKDEHGKFIFDTVDLCDTWEAMEKCKDAGLAKSIGVSNFNRRQLEMILNMPGLKHRPVCNQVECHPYLNQSKLLEFCKARDIVMVAYAALGSNTDKEWVNKNNPVLLEDPVLNSIAQKHRRTPAQVALRYQLQRGLLVLAKSFNEKRMQENFQVFDFQLTPEDMQTLDGLNRNIRYFEDSEFSPHPNYPFSDEE</sequence>
<dbReference type="InterPro" id="IPR036812">
    <property type="entry name" value="NAD(P)_OxRdtase_dom_sf"/>
</dbReference>
<dbReference type="InterPro" id="IPR023210">
    <property type="entry name" value="NADP_OxRdtase_dom"/>
</dbReference>
<keyword evidence="3" id="KW-0560">Oxidoreductase</keyword>
<keyword evidence="2" id="KW-0521">NADP</keyword>
<dbReference type="PRINTS" id="PR00069">
    <property type="entry name" value="ALDKETRDTASE"/>
</dbReference>
<reference evidence="9" key="1">
    <citation type="submission" date="2025-08" db="UniProtKB">
        <authorList>
            <consortium name="RefSeq"/>
        </authorList>
    </citation>
    <scope>IDENTIFICATION</scope>
    <source>
        <tissue evidence="9">Kidney</tissue>
    </source>
</reference>
<name>A0A1S3EMJ8_DIPOR</name>
<dbReference type="InterPro" id="IPR044482">
    <property type="entry name" value="AKR1C"/>
</dbReference>
<evidence type="ECO:0000256" key="1">
    <source>
        <dbReference type="ARBA" id="ARBA00007905"/>
    </source>
</evidence>
<evidence type="ECO:0000313" key="9">
    <source>
        <dbReference type="RefSeq" id="XP_012864702.1"/>
    </source>
</evidence>